<dbReference type="RefSeq" id="WP_166402787.1">
    <property type="nucleotide sequence ID" value="NZ_JAANHS010000005.1"/>
</dbReference>
<proteinExistence type="predicted"/>
<name>A0ABX0G6I4_9RHOB</name>
<evidence type="ECO:0000313" key="2">
    <source>
        <dbReference type="EMBL" id="NHB76744.1"/>
    </source>
</evidence>
<keyword evidence="3" id="KW-1185">Reference proteome</keyword>
<protein>
    <submittedName>
        <fullName evidence="2">Uncharacterized protein</fullName>
    </submittedName>
</protein>
<dbReference type="Proteomes" id="UP001515660">
    <property type="component" value="Unassembled WGS sequence"/>
</dbReference>
<gene>
    <name evidence="2" type="ORF">G8O29_08310</name>
</gene>
<keyword evidence="1" id="KW-0175">Coiled coil</keyword>
<sequence length="60" mass="6853">MAASRLTLADELLEIRAEIERLQRREASLQRLADDLPRIPVFRRGWPILRKQPAASTVSA</sequence>
<comment type="caution">
    <text evidence="2">The sequence shown here is derived from an EMBL/GenBank/DDBJ whole genome shotgun (WGS) entry which is preliminary data.</text>
</comment>
<feature type="coiled-coil region" evidence="1">
    <location>
        <begin position="5"/>
        <end position="32"/>
    </location>
</feature>
<reference evidence="2 3" key="1">
    <citation type="journal article" date="2022" name="Microorganisms">
        <title>Genome Sequence and Characterization of a Xanthorhodopsin-Containing, Aerobic Anoxygenic Phototrophic Rhodobacter Species, Isolated from Mesophilic Conditions at Yellowstone National Park.</title>
        <authorList>
            <person name="Kyndt J.A."/>
            <person name="Robertson S."/>
            <person name="Shoffstall I.B."/>
            <person name="Ramaley R.F."/>
            <person name="Meyer T.E."/>
        </authorList>
    </citation>
    <scope>NUCLEOTIDE SEQUENCE [LARGE SCALE GENOMIC DNA]</scope>
    <source>
        <strain evidence="2 3">M37P</strain>
    </source>
</reference>
<evidence type="ECO:0000313" key="3">
    <source>
        <dbReference type="Proteomes" id="UP001515660"/>
    </source>
</evidence>
<accession>A0ABX0G6I4</accession>
<evidence type="ECO:0000256" key="1">
    <source>
        <dbReference type="SAM" id="Coils"/>
    </source>
</evidence>
<organism evidence="2 3">
    <name type="scientific">Rhodobacter calidifons</name>
    <dbReference type="NCBI Taxonomy" id="2715277"/>
    <lineage>
        <taxon>Bacteria</taxon>
        <taxon>Pseudomonadati</taxon>
        <taxon>Pseudomonadota</taxon>
        <taxon>Alphaproteobacteria</taxon>
        <taxon>Rhodobacterales</taxon>
        <taxon>Rhodobacter group</taxon>
        <taxon>Rhodobacter</taxon>
    </lineage>
</organism>
<dbReference type="EMBL" id="JAANHS010000005">
    <property type="protein sequence ID" value="NHB76744.1"/>
    <property type="molecule type" value="Genomic_DNA"/>
</dbReference>